<organism evidence="2 3">
    <name type="scientific">Westerdykella ornata</name>
    <dbReference type="NCBI Taxonomy" id="318751"/>
    <lineage>
        <taxon>Eukaryota</taxon>
        <taxon>Fungi</taxon>
        <taxon>Dikarya</taxon>
        <taxon>Ascomycota</taxon>
        <taxon>Pezizomycotina</taxon>
        <taxon>Dothideomycetes</taxon>
        <taxon>Pleosporomycetidae</taxon>
        <taxon>Pleosporales</taxon>
        <taxon>Sporormiaceae</taxon>
        <taxon>Westerdykella</taxon>
    </lineage>
</organism>
<proteinExistence type="predicted"/>
<keyword evidence="3" id="KW-1185">Reference proteome</keyword>
<dbReference type="EMBL" id="ML986496">
    <property type="protein sequence ID" value="KAF2275567.1"/>
    <property type="molecule type" value="Genomic_DNA"/>
</dbReference>
<reference evidence="2" key="1">
    <citation type="journal article" date="2020" name="Stud. Mycol.">
        <title>101 Dothideomycetes genomes: a test case for predicting lifestyles and emergence of pathogens.</title>
        <authorList>
            <person name="Haridas S."/>
            <person name="Albert R."/>
            <person name="Binder M."/>
            <person name="Bloem J."/>
            <person name="Labutti K."/>
            <person name="Salamov A."/>
            <person name="Andreopoulos B."/>
            <person name="Baker S."/>
            <person name="Barry K."/>
            <person name="Bills G."/>
            <person name="Bluhm B."/>
            <person name="Cannon C."/>
            <person name="Castanera R."/>
            <person name="Culley D."/>
            <person name="Daum C."/>
            <person name="Ezra D."/>
            <person name="Gonzalez J."/>
            <person name="Henrissat B."/>
            <person name="Kuo A."/>
            <person name="Liang C."/>
            <person name="Lipzen A."/>
            <person name="Lutzoni F."/>
            <person name="Magnuson J."/>
            <person name="Mondo S."/>
            <person name="Nolan M."/>
            <person name="Ohm R."/>
            <person name="Pangilinan J."/>
            <person name="Park H.-J."/>
            <person name="Ramirez L."/>
            <person name="Alfaro M."/>
            <person name="Sun H."/>
            <person name="Tritt A."/>
            <person name="Yoshinaga Y."/>
            <person name="Zwiers L.-H."/>
            <person name="Turgeon B."/>
            <person name="Goodwin S."/>
            <person name="Spatafora J."/>
            <person name="Crous P."/>
            <person name="Grigoriev I."/>
        </authorList>
    </citation>
    <scope>NUCLEOTIDE SEQUENCE</scope>
    <source>
        <strain evidence="2">CBS 379.55</strain>
    </source>
</reference>
<dbReference type="Proteomes" id="UP000800097">
    <property type="component" value="Unassembled WGS sequence"/>
</dbReference>
<accession>A0A6A6JGU2</accession>
<dbReference type="AlphaFoldDB" id="A0A6A6JGU2"/>
<dbReference type="OrthoDB" id="3962484at2759"/>
<dbReference type="RefSeq" id="XP_033653106.1">
    <property type="nucleotide sequence ID" value="XM_033799790.1"/>
</dbReference>
<feature type="compositionally biased region" description="Basic and acidic residues" evidence="1">
    <location>
        <begin position="101"/>
        <end position="115"/>
    </location>
</feature>
<sequence>MKPIIIAGYDSVANGEVDEYFQADLVLDKHRLRSFFVLCNTGRHDLIVGCKFLEDADVWVNCKRKQFIWPDKHLPDVKRDTLILTHIPRIPEALKEAHQADADRRDAQMAAEDKSFTILKR</sequence>
<name>A0A6A6JGU2_WESOR</name>
<evidence type="ECO:0000313" key="2">
    <source>
        <dbReference type="EMBL" id="KAF2275567.1"/>
    </source>
</evidence>
<dbReference type="GeneID" id="54552965"/>
<gene>
    <name evidence="2" type="ORF">EI97DRAFT_443009</name>
</gene>
<evidence type="ECO:0000313" key="3">
    <source>
        <dbReference type="Proteomes" id="UP000800097"/>
    </source>
</evidence>
<feature type="region of interest" description="Disordered" evidence="1">
    <location>
        <begin position="101"/>
        <end position="121"/>
    </location>
</feature>
<protein>
    <submittedName>
        <fullName evidence="2">Uncharacterized protein</fullName>
    </submittedName>
</protein>
<evidence type="ECO:0000256" key="1">
    <source>
        <dbReference type="SAM" id="MobiDB-lite"/>
    </source>
</evidence>